<comment type="subcellular location">
    <subcellularLocation>
        <location evidence="1">Membrane</location>
        <topology evidence="1">Multi-pass membrane protein</topology>
    </subcellularLocation>
</comment>
<keyword evidence="6 10" id="KW-1133">Transmembrane helix</keyword>
<accession>A0A6P8K2Q3</accession>
<organism evidence="11 12">
    <name type="scientific">Drosophila mauritiana</name>
    <name type="common">Fruit fly</name>
    <dbReference type="NCBI Taxonomy" id="7226"/>
    <lineage>
        <taxon>Eukaryota</taxon>
        <taxon>Metazoa</taxon>
        <taxon>Ecdysozoa</taxon>
        <taxon>Arthropoda</taxon>
        <taxon>Hexapoda</taxon>
        <taxon>Insecta</taxon>
        <taxon>Pterygota</taxon>
        <taxon>Neoptera</taxon>
        <taxon>Endopterygota</taxon>
        <taxon>Diptera</taxon>
        <taxon>Brachycera</taxon>
        <taxon>Muscomorpha</taxon>
        <taxon>Ephydroidea</taxon>
        <taxon>Drosophilidae</taxon>
        <taxon>Drosophila</taxon>
        <taxon>Sophophora</taxon>
    </lineage>
</organism>
<keyword evidence="2 10" id="KW-0444">Lipid biosynthesis</keyword>
<keyword evidence="4 10" id="KW-0812">Transmembrane</keyword>
<gene>
    <name evidence="12" type="primary">LOC117140140</name>
</gene>
<feature type="transmembrane region" description="Helical" evidence="10">
    <location>
        <begin position="243"/>
        <end position="264"/>
    </location>
</feature>
<evidence type="ECO:0000313" key="11">
    <source>
        <dbReference type="Proteomes" id="UP000515162"/>
    </source>
</evidence>
<evidence type="ECO:0000256" key="3">
    <source>
        <dbReference type="ARBA" id="ARBA00022679"/>
    </source>
</evidence>
<evidence type="ECO:0000256" key="4">
    <source>
        <dbReference type="ARBA" id="ARBA00022692"/>
    </source>
</evidence>
<evidence type="ECO:0000256" key="8">
    <source>
        <dbReference type="ARBA" id="ARBA00023136"/>
    </source>
</evidence>
<evidence type="ECO:0000256" key="9">
    <source>
        <dbReference type="ARBA" id="ARBA00023160"/>
    </source>
</evidence>
<dbReference type="GO" id="GO:0034626">
    <property type="term" value="P:fatty acid elongation, polyunsaturated fatty acid"/>
    <property type="evidence" value="ECO:0007669"/>
    <property type="project" value="TreeGrafter"/>
</dbReference>
<dbReference type="GO" id="GO:0019367">
    <property type="term" value="P:fatty acid elongation, saturated fatty acid"/>
    <property type="evidence" value="ECO:0007669"/>
    <property type="project" value="TreeGrafter"/>
</dbReference>
<feature type="transmembrane region" description="Helical" evidence="10">
    <location>
        <begin position="214"/>
        <end position="231"/>
    </location>
</feature>
<dbReference type="PROSITE" id="PS01188">
    <property type="entry name" value="ELO"/>
    <property type="match status" value="1"/>
</dbReference>
<feature type="transmembrane region" description="Helical" evidence="10">
    <location>
        <begin position="81"/>
        <end position="106"/>
    </location>
</feature>
<evidence type="ECO:0000256" key="6">
    <source>
        <dbReference type="ARBA" id="ARBA00022989"/>
    </source>
</evidence>
<dbReference type="GO" id="GO:0030148">
    <property type="term" value="P:sphingolipid biosynthetic process"/>
    <property type="evidence" value="ECO:0007669"/>
    <property type="project" value="TreeGrafter"/>
</dbReference>
<dbReference type="GO" id="GO:0042761">
    <property type="term" value="P:very long-chain fatty acid biosynthetic process"/>
    <property type="evidence" value="ECO:0007669"/>
    <property type="project" value="TreeGrafter"/>
</dbReference>
<keyword evidence="3 10" id="KW-0808">Transferase</keyword>
<feature type="transmembrane region" description="Helical" evidence="10">
    <location>
        <begin position="126"/>
        <end position="144"/>
    </location>
</feature>
<dbReference type="GO" id="GO:0009922">
    <property type="term" value="F:fatty acid elongase activity"/>
    <property type="evidence" value="ECO:0007669"/>
    <property type="project" value="UniProtKB-EC"/>
</dbReference>
<dbReference type="EC" id="2.3.1.199" evidence="10"/>
<name>A0A6P8K2Q3_DROMA</name>
<dbReference type="PANTHER" id="PTHR11157:SF12">
    <property type="entry name" value="ELONGATION OF VERY LONG CHAIN FATTY ACIDS PROTEIN 4"/>
    <property type="match status" value="1"/>
</dbReference>
<dbReference type="GO" id="GO:0005789">
    <property type="term" value="C:endoplasmic reticulum membrane"/>
    <property type="evidence" value="ECO:0007669"/>
    <property type="project" value="TreeGrafter"/>
</dbReference>
<feature type="transmembrane region" description="Helical" evidence="10">
    <location>
        <begin position="42"/>
        <end position="60"/>
    </location>
</feature>
<comment type="catalytic activity">
    <reaction evidence="10">
        <text>a very-long-chain acyl-CoA + malonyl-CoA + H(+) = a very-long-chain 3-oxoacyl-CoA + CO2 + CoA</text>
        <dbReference type="Rhea" id="RHEA:32727"/>
        <dbReference type="ChEBI" id="CHEBI:15378"/>
        <dbReference type="ChEBI" id="CHEBI:16526"/>
        <dbReference type="ChEBI" id="CHEBI:57287"/>
        <dbReference type="ChEBI" id="CHEBI:57384"/>
        <dbReference type="ChEBI" id="CHEBI:90725"/>
        <dbReference type="ChEBI" id="CHEBI:90736"/>
        <dbReference type="EC" id="2.3.1.199"/>
    </reaction>
</comment>
<evidence type="ECO:0000256" key="10">
    <source>
        <dbReference type="RuleBase" id="RU361115"/>
    </source>
</evidence>
<dbReference type="InterPro" id="IPR030457">
    <property type="entry name" value="ELO_CS"/>
</dbReference>
<keyword evidence="11" id="KW-1185">Reference proteome</keyword>
<evidence type="ECO:0000256" key="7">
    <source>
        <dbReference type="ARBA" id="ARBA00023098"/>
    </source>
</evidence>
<reference evidence="12" key="1">
    <citation type="submission" date="2025-08" db="UniProtKB">
        <authorList>
            <consortium name="RefSeq"/>
        </authorList>
    </citation>
    <scope>IDENTIFICATION</scope>
    <source>
        <strain evidence="12">Mau12</strain>
        <tissue evidence="12">Whole Body</tissue>
    </source>
</reference>
<sequence length="277" mass="32757">MQSWSTHAMTSSVSNDTKTESYSYPFADLADERTQNWPLVKSPWNIIALLAIYLLMVRYAPKWTVRYKPLQLRVPLFCHSLAMIFLNGYICLEFLTASLSLGYNFACQQCRMSHDPHEIRIAAALWWFYISKILEFADTAFFILRHKWNQLSFLHVYHHSTMFLFCWIYVKWLPTGSIFFPSMINSFVHVIMYSYYALSVLGPRVQKFLWWKRYLTGLQLVQFTIILFWASQLVFRGCEYGKWLTPIGAAYMVPFLFMFGRFYAQKYNVSAVIKKAK</sequence>
<proteinExistence type="inferred from homology"/>
<dbReference type="GO" id="GO:0034625">
    <property type="term" value="P:fatty acid elongation, monounsaturated fatty acid"/>
    <property type="evidence" value="ECO:0007669"/>
    <property type="project" value="TreeGrafter"/>
</dbReference>
<feature type="transmembrane region" description="Helical" evidence="10">
    <location>
        <begin position="182"/>
        <end position="202"/>
    </location>
</feature>
<evidence type="ECO:0000313" key="12">
    <source>
        <dbReference type="RefSeq" id="XP_033158799.1"/>
    </source>
</evidence>
<dbReference type="RefSeq" id="XP_033158799.1">
    <property type="nucleotide sequence ID" value="XM_033302908.1"/>
</dbReference>
<keyword evidence="7 10" id="KW-0443">Lipid metabolism</keyword>
<dbReference type="GeneID" id="117140140"/>
<dbReference type="AlphaFoldDB" id="A0A6P8K2Q3"/>
<keyword evidence="8 10" id="KW-0472">Membrane</keyword>
<comment type="similarity">
    <text evidence="10">Belongs to the ELO family.</text>
</comment>
<evidence type="ECO:0000256" key="1">
    <source>
        <dbReference type="ARBA" id="ARBA00004141"/>
    </source>
</evidence>
<evidence type="ECO:0000256" key="2">
    <source>
        <dbReference type="ARBA" id="ARBA00022516"/>
    </source>
</evidence>
<feature type="transmembrane region" description="Helical" evidence="10">
    <location>
        <begin position="151"/>
        <end position="170"/>
    </location>
</feature>
<dbReference type="PANTHER" id="PTHR11157">
    <property type="entry name" value="FATTY ACID ACYL TRANSFERASE-RELATED"/>
    <property type="match status" value="1"/>
</dbReference>
<dbReference type="InterPro" id="IPR002076">
    <property type="entry name" value="ELO_fam"/>
</dbReference>
<evidence type="ECO:0000256" key="5">
    <source>
        <dbReference type="ARBA" id="ARBA00022832"/>
    </source>
</evidence>
<keyword evidence="9 10" id="KW-0275">Fatty acid biosynthesis</keyword>
<dbReference type="Proteomes" id="UP000515162">
    <property type="component" value="Chromosome 3L"/>
</dbReference>
<protein>
    <recommendedName>
        <fullName evidence="10">Elongation of very long chain fatty acids protein</fullName>
        <ecNumber evidence="10">2.3.1.199</ecNumber>
    </recommendedName>
    <alternativeName>
        <fullName evidence="10">Very-long-chain 3-oxoacyl-CoA synthase</fullName>
    </alternativeName>
</protein>
<keyword evidence="5 10" id="KW-0276">Fatty acid metabolism</keyword>
<dbReference type="Pfam" id="PF01151">
    <property type="entry name" value="ELO"/>
    <property type="match status" value="1"/>
</dbReference>